<organism evidence="9 10">
    <name type="scientific">Artemia franciscana</name>
    <name type="common">Brine shrimp</name>
    <name type="synonym">Artemia sanfranciscana</name>
    <dbReference type="NCBI Taxonomy" id="6661"/>
    <lineage>
        <taxon>Eukaryota</taxon>
        <taxon>Metazoa</taxon>
        <taxon>Ecdysozoa</taxon>
        <taxon>Arthropoda</taxon>
        <taxon>Crustacea</taxon>
        <taxon>Branchiopoda</taxon>
        <taxon>Anostraca</taxon>
        <taxon>Artemiidae</taxon>
        <taxon>Artemia</taxon>
    </lineage>
</organism>
<comment type="similarity">
    <text evidence="6">Belongs to the TRAFAC class myosin-kinesin ATPase superfamily. Myosin family.</text>
</comment>
<evidence type="ECO:0000256" key="5">
    <source>
        <dbReference type="ARBA" id="ARBA00023203"/>
    </source>
</evidence>
<comment type="caution">
    <text evidence="9">The sequence shown here is derived from an EMBL/GenBank/DDBJ whole genome shotgun (WGS) entry which is preliminary data.</text>
</comment>
<dbReference type="PANTHER" id="PTHR13140">
    <property type="entry name" value="MYOSIN"/>
    <property type="match status" value="1"/>
</dbReference>
<gene>
    <name evidence="9" type="ORF">QYM36_009062</name>
</gene>
<dbReference type="GO" id="GO:0016020">
    <property type="term" value="C:membrane"/>
    <property type="evidence" value="ECO:0007669"/>
    <property type="project" value="TreeGrafter"/>
</dbReference>
<evidence type="ECO:0000256" key="6">
    <source>
        <dbReference type="PROSITE-ProRule" id="PRU00782"/>
    </source>
</evidence>
<proteinExistence type="inferred from homology"/>
<dbReference type="PROSITE" id="PS50096">
    <property type="entry name" value="IQ"/>
    <property type="match status" value="1"/>
</dbReference>
<dbReference type="InterPro" id="IPR027417">
    <property type="entry name" value="P-loop_NTPase"/>
</dbReference>
<dbReference type="GO" id="GO:0007015">
    <property type="term" value="P:actin filament organization"/>
    <property type="evidence" value="ECO:0007669"/>
    <property type="project" value="TreeGrafter"/>
</dbReference>
<evidence type="ECO:0000256" key="7">
    <source>
        <dbReference type="SAM" id="MobiDB-lite"/>
    </source>
</evidence>
<evidence type="ECO:0000256" key="1">
    <source>
        <dbReference type="ARBA" id="ARBA00022741"/>
    </source>
</evidence>
<keyword evidence="5 6" id="KW-0009">Actin-binding</keyword>
<dbReference type="InterPro" id="IPR036961">
    <property type="entry name" value="Kinesin_motor_dom_sf"/>
</dbReference>
<evidence type="ECO:0000256" key="4">
    <source>
        <dbReference type="ARBA" id="ARBA00023175"/>
    </source>
</evidence>
<evidence type="ECO:0000259" key="8">
    <source>
        <dbReference type="PROSITE" id="PS51456"/>
    </source>
</evidence>
<dbReference type="GO" id="GO:0005524">
    <property type="term" value="F:ATP binding"/>
    <property type="evidence" value="ECO:0007669"/>
    <property type="project" value="UniProtKB-KW"/>
</dbReference>
<dbReference type="SMART" id="SM00015">
    <property type="entry name" value="IQ"/>
    <property type="match status" value="1"/>
</dbReference>
<reference evidence="9" key="1">
    <citation type="submission" date="2023-07" db="EMBL/GenBank/DDBJ databases">
        <title>Chromosome-level genome assembly of Artemia franciscana.</title>
        <authorList>
            <person name="Jo E."/>
        </authorList>
    </citation>
    <scope>NUCLEOTIDE SEQUENCE</scope>
    <source>
        <tissue evidence="9">Whole body</tissue>
    </source>
</reference>
<protein>
    <recommendedName>
        <fullName evidence="8">Myosin motor domain-containing protein</fullName>
    </recommendedName>
</protein>
<dbReference type="Gene3D" id="1.20.5.4820">
    <property type="match status" value="1"/>
</dbReference>
<dbReference type="PROSITE" id="PS51456">
    <property type="entry name" value="MYOSIN_MOTOR"/>
    <property type="match status" value="1"/>
</dbReference>
<keyword evidence="1" id="KW-0547">Nucleotide-binding</keyword>
<dbReference type="GO" id="GO:0051015">
    <property type="term" value="F:actin filament binding"/>
    <property type="evidence" value="ECO:0007669"/>
    <property type="project" value="TreeGrafter"/>
</dbReference>
<dbReference type="Gene3D" id="1.10.10.820">
    <property type="match status" value="1"/>
</dbReference>
<dbReference type="Gene3D" id="3.40.850.10">
    <property type="entry name" value="Kinesin motor domain"/>
    <property type="match status" value="1"/>
</dbReference>
<dbReference type="AlphaFoldDB" id="A0AA88I3K4"/>
<keyword evidence="4" id="KW-0505">Motor protein</keyword>
<evidence type="ECO:0000313" key="9">
    <source>
        <dbReference type="EMBL" id="KAK2714712.1"/>
    </source>
</evidence>
<keyword evidence="2" id="KW-0067">ATP-binding</keyword>
<dbReference type="EMBL" id="JAVRJZ010000013">
    <property type="protein sequence ID" value="KAK2714712.1"/>
    <property type="molecule type" value="Genomic_DNA"/>
</dbReference>
<evidence type="ECO:0000256" key="2">
    <source>
        <dbReference type="ARBA" id="ARBA00022840"/>
    </source>
</evidence>
<dbReference type="GO" id="GO:0016459">
    <property type="term" value="C:myosin complex"/>
    <property type="evidence" value="ECO:0007669"/>
    <property type="project" value="UniProtKB-KW"/>
</dbReference>
<keyword evidence="10" id="KW-1185">Reference proteome</keyword>
<evidence type="ECO:0000313" key="10">
    <source>
        <dbReference type="Proteomes" id="UP001187531"/>
    </source>
</evidence>
<dbReference type="Pfam" id="PF00612">
    <property type="entry name" value="IQ"/>
    <property type="match status" value="1"/>
</dbReference>
<dbReference type="Proteomes" id="UP001187531">
    <property type="component" value="Unassembled WGS sequence"/>
</dbReference>
<dbReference type="Gene3D" id="1.20.120.720">
    <property type="entry name" value="Myosin VI head, motor domain, U50 subdomain"/>
    <property type="match status" value="2"/>
</dbReference>
<accession>A0AA88I3K4</accession>
<feature type="region of interest" description="Disordered" evidence="7">
    <location>
        <begin position="616"/>
        <end position="635"/>
    </location>
</feature>
<dbReference type="CDD" id="cd23767">
    <property type="entry name" value="IQCD"/>
    <property type="match status" value="1"/>
</dbReference>
<dbReference type="InterPro" id="IPR001609">
    <property type="entry name" value="Myosin_head_motor_dom-like"/>
</dbReference>
<comment type="caution">
    <text evidence="6">Lacks conserved residue(s) required for the propagation of feature annotation.</text>
</comment>
<feature type="non-terminal residue" evidence="9">
    <location>
        <position position="1"/>
    </location>
</feature>
<dbReference type="SUPFAM" id="SSF52540">
    <property type="entry name" value="P-loop containing nucleoside triphosphate hydrolases"/>
    <property type="match status" value="1"/>
</dbReference>
<feature type="domain" description="Myosin motor" evidence="8">
    <location>
        <begin position="1"/>
        <end position="525"/>
    </location>
</feature>
<dbReference type="InterPro" id="IPR000048">
    <property type="entry name" value="IQ_motif_EF-hand-BS"/>
</dbReference>
<dbReference type="GO" id="GO:0005737">
    <property type="term" value="C:cytoplasm"/>
    <property type="evidence" value="ECO:0007669"/>
    <property type="project" value="TreeGrafter"/>
</dbReference>
<sequence length="709" mass="79684">GHFIEVQVTNGELYRTKIHCYFLDQTRVVKPLPQEKNYHIFYQMLAGLTSEERVRLKLEGYNLHNLKYLNQGDLKQNEVEDAKRFQAWKAVLAVVLLLGNIRFSEHRTSDSGCSSSDPEIQSVASLLGIGSDLLFRGLTTRTHSVRGQLVKSMCDANMSRVTRDALAKALYCRTVATIVRRANSLKRVPMSGTLSSDSNDSVHNQMEIASQHASTVGTAGSKSSRSMAVLNHAVRHATDGFIGILDMFGFEDAKRTGLLSMLDVECQTRGTAESYVQKVKTQHKANNRLLNSKSSLARMFAIQHFAGKVDYDASDFLDTNRDVLPDDLVSVFHKNSCQFGFATHLFASELKALYNGEPAPRGIRFRISPTSHTELVNGDEPISTLTQDFHTRLDNLLRTLVHAKPHFVRCMRANSNESVEFDSKTVAPQLRALQVLETVGLMSSGFPHRMRFKAFNSRYRLLAPFKRLKRSEDSALDDCQLILEGFKTAMPALPPLGHATTSWSLGKRHIFLSEAARQQLETLRTETRHRAAILIQSHYRGYISRKVWRRQLDIRLEAMRSRFLPLKSSLLQPTNQRQQLSRPRPQPIACTPPPEALIQANSERFDLKSVQQLFGIDKERPPPVPPARGYTVAGNTKLGYPQTRVMKNSYPEDGSSEVILTKGEIVLVLGSSSRRGMLVVEHKGRTIDVPYQFLELRPVPPQPPSGVDI</sequence>
<evidence type="ECO:0000256" key="3">
    <source>
        <dbReference type="ARBA" id="ARBA00023123"/>
    </source>
</evidence>
<dbReference type="Pfam" id="PF00063">
    <property type="entry name" value="Myosin_head"/>
    <property type="match status" value="2"/>
</dbReference>
<dbReference type="Gene3D" id="1.20.58.530">
    <property type="match status" value="1"/>
</dbReference>
<dbReference type="PANTHER" id="PTHR13140:SF498">
    <property type="entry name" value="DACHS, ISOFORM E"/>
    <property type="match status" value="1"/>
</dbReference>
<dbReference type="GO" id="GO:0003774">
    <property type="term" value="F:cytoskeletal motor activity"/>
    <property type="evidence" value="ECO:0007669"/>
    <property type="project" value="InterPro"/>
</dbReference>
<name>A0AA88I3K4_ARTSF</name>
<dbReference type="SMART" id="SM00242">
    <property type="entry name" value="MYSc"/>
    <property type="match status" value="1"/>
</dbReference>
<keyword evidence="3 6" id="KW-0518">Myosin</keyword>